<feature type="domain" description="Carrier" evidence="5">
    <location>
        <begin position="2420"/>
        <end position="2495"/>
    </location>
</feature>
<dbReference type="InterPro" id="IPR020845">
    <property type="entry name" value="AMP-binding_CS"/>
</dbReference>
<dbReference type="SMART" id="SM00823">
    <property type="entry name" value="PKS_PP"/>
    <property type="match status" value="5"/>
</dbReference>
<feature type="domain" description="Carrier" evidence="5">
    <location>
        <begin position="3479"/>
        <end position="3554"/>
    </location>
</feature>
<dbReference type="PANTHER" id="PTHR45527">
    <property type="entry name" value="NONRIBOSOMAL PEPTIDE SYNTHETASE"/>
    <property type="match status" value="1"/>
</dbReference>
<gene>
    <name evidence="6" type="ORF">ACK4CT_28725</name>
</gene>
<keyword evidence="2" id="KW-0596">Phosphopantetheine</keyword>
<name>A0ABW9LH85_9MYCO</name>
<dbReference type="Pfam" id="PF00550">
    <property type="entry name" value="PP-binding"/>
    <property type="match status" value="5"/>
</dbReference>
<dbReference type="InterPro" id="IPR010071">
    <property type="entry name" value="AA_adenyl_dom"/>
</dbReference>
<dbReference type="CDD" id="cd19540">
    <property type="entry name" value="LCL_NRPS-like"/>
    <property type="match status" value="5"/>
</dbReference>
<evidence type="ECO:0000256" key="4">
    <source>
        <dbReference type="ARBA" id="ARBA00022737"/>
    </source>
</evidence>
<dbReference type="InterPro" id="IPR029063">
    <property type="entry name" value="SAM-dependent_MTases_sf"/>
</dbReference>
<comment type="cofactor">
    <cofactor evidence="1">
        <name>pantetheine 4'-phosphate</name>
        <dbReference type="ChEBI" id="CHEBI:47942"/>
    </cofactor>
</comment>
<evidence type="ECO:0000313" key="6">
    <source>
        <dbReference type="EMBL" id="MFN6547190.1"/>
    </source>
</evidence>
<dbReference type="InterPro" id="IPR036736">
    <property type="entry name" value="ACP-like_sf"/>
</dbReference>
<dbReference type="SUPFAM" id="SSF56801">
    <property type="entry name" value="Acetyl-CoA synthetase-like"/>
    <property type="match status" value="5"/>
</dbReference>
<evidence type="ECO:0000256" key="2">
    <source>
        <dbReference type="ARBA" id="ARBA00022450"/>
    </source>
</evidence>
<feature type="domain" description="Carrier" evidence="5">
    <location>
        <begin position="5991"/>
        <end position="6066"/>
    </location>
</feature>
<dbReference type="InterPro" id="IPR020806">
    <property type="entry name" value="PKS_PP-bd"/>
</dbReference>
<dbReference type="PROSITE" id="PS00455">
    <property type="entry name" value="AMP_BINDING"/>
    <property type="match status" value="4"/>
</dbReference>
<dbReference type="PANTHER" id="PTHR45527:SF1">
    <property type="entry name" value="FATTY ACID SYNTHASE"/>
    <property type="match status" value="1"/>
</dbReference>
<dbReference type="PROSITE" id="PS00012">
    <property type="entry name" value="PHOSPHOPANTETHEINE"/>
    <property type="match status" value="5"/>
</dbReference>
<keyword evidence="4" id="KW-0677">Repeat</keyword>
<dbReference type="NCBIfam" id="NF003417">
    <property type="entry name" value="PRK04813.1"/>
    <property type="match status" value="7"/>
</dbReference>
<dbReference type="Pfam" id="PF00501">
    <property type="entry name" value="AMP-binding"/>
    <property type="match status" value="5"/>
</dbReference>
<dbReference type="Gene3D" id="3.40.50.980">
    <property type="match status" value="6"/>
</dbReference>
<feature type="domain" description="Carrier" evidence="5">
    <location>
        <begin position="4532"/>
        <end position="4607"/>
    </location>
</feature>
<evidence type="ECO:0000256" key="1">
    <source>
        <dbReference type="ARBA" id="ARBA00001957"/>
    </source>
</evidence>
<dbReference type="SUPFAM" id="SSF53335">
    <property type="entry name" value="S-adenosyl-L-methionine-dependent methyltransferases"/>
    <property type="match status" value="2"/>
</dbReference>
<dbReference type="Gene3D" id="3.30.300.30">
    <property type="match status" value="7"/>
</dbReference>
<dbReference type="Pfam" id="PF13193">
    <property type="entry name" value="AMP-binding_C"/>
    <property type="match status" value="3"/>
</dbReference>
<comment type="caution">
    <text evidence="6">The sequence shown here is derived from an EMBL/GenBank/DDBJ whole genome shotgun (WGS) entry which is preliminary data.</text>
</comment>
<keyword evidence="3" id="KW-0597">Phosphoprotein</keyword>
<dbReference type="CDD" id="cd02440">
    <property type="entry name" value="AdoMet_MTases"/>
    <property type="match status" value="2"/>
</dbReference>
<keyword evidence="7" id="KW-1185">Reference proteome</keyword>
<dbReference type="InterPro" id="IPR045851">
    <property type="entry name" value="AMP-bd_C_sf"/>
</dbReference>
<dbReference type="Gene3D" id="3.30.559.10">
    <property type="entry name" value="Chloramphenicol acetyltransferase-like domain"/>
    <property type="match status" value="6"/>
</dbReference>
<dbReference type="Gene3D" id="1.10.1200.10">
    <property type="entry name" value="ACP-like"/>
    <property type="match status" value="5"/>
</dbReference>
<dbReference type="Gene3D" id="2.30.38.10">
    <property type="entry name" value="Luciferase, Domain 3"/>
    <property type="match status" value="3"/>
</dbReference>
<dbReference type="NCBIfam" id="TIGR01733">
    <property type="entry name" value="AA-adenyl-dom"/>
    <property type="match status" value="5"/>
</dbReference>
<dbReference type="InterPro" id="IPR006162">
    <property type="entry name" value="Ppantetheine_attach_site"/>
</dbReference>
<dbReference type="Gene3D" id="3.30.559.30">
    <property type="entry name" value="Nonribosomal peptide synthetase, condensation domain"/>
    <property type="match status" value="6"/>
</dbReference>
<proteinExistence type="predicted"/>
<sequence>MQHVEQALPVTRAQLDIWLAQDVASSGSEWQLGLFVKIAGAVDRDALEWAICRVVREAEPIRATFFEVDGQVFQRPVDYPQVELAFHDLTGAADPEREARDMAAAIQRTPLPLTGPLFKCALFETRADEHFLLACCHHIVVDGTGIALVGARLASVYSAVLTGAPIPGAIFGSLSDLVDGESDYEASGDYLDDQAYWHGHLPPASDPQYGSTDATDVQDVNWPSAAVQLDSDLLRSVDKLAHSLNVPRSSVVTAACALLVHGWCADGPDVVLDFPVSRRVRPESRTLPGMVAGVVPLVLKASPASSISDFISHVEARIQEAVQHQRFPVHALERKVNPRAAGQMANRVSVNFLPSTFTLDFGGVPASASLTNAGVVGGFGLIFSSAGEDLLLSTMGAGQPFSSFEVPDLAARLERVLGAMAADPDGLLSSVDVLEVGEQVRLDEVGHRALLAQPVSEVSVPEAFAAQVVRAPDAVAVCFDGRSMSYRELDEASNRLARLLIGEGAGTGRSVGLLTGRSTDAVVAILGVLKSGAAYLPIDPAVPDARVEFMIADAGPAVVLTTGALAGRLDGYGVPVIEIDDPRIDAQPGTALPLPEPDDIAHIIYTSGTTGVPKGVAVTHQNVTRLFDGMDVGIEMGPQQVWTQCSSLAFDYSVWEIWGALLFGGRLVVVPESVTRSPQELQALLVEEQVTVLSQTPSAVGVLDPVALDSVSALMVAAEACPSDVVDRWAPGRVMINGYGPTETTVYATISRPLQPGSGTVPIGVPVPGAALFVLDRWLRPVPPGVVGELYVAGRGVSAGYLRRAGLTASRFVPCPFGGPGARMYRTGDLVWWGPDGQLRYAGRADEQVKIRGYRIELGEVQTALADLDGVRQAVVIAREDRPGDKRLVGYITGTADPAEVRAALAERLPAYMVPAAVVVLDALPLTVNGKLDKRALPAPEYTGDRYRAPSTAAEEVLTGIYAQVLGLERVGIDDSFFDLGGDSIMAMRVVSAVNTTLDAGLSVRTLFDAPTVAQLAPRLGEGSDRRAPLTAGERPAVVPLSYAQNRMWFLNRFEDGAATYNMPMAFRIDGALDAEALGSALDDVIARHESLRTVFPDVQGVPLQQVVPAQPGLWRRGGPAVVQLQESDVVDELISLAEYRFDLSAEIPFRAEIYEVGLDRYVLGFVLHHIAFDGWSMAPMARDVGDAYRARVQGQAPDWVPLPVQYADYTLWQQDWLGSESDADSVIARQLAYWRRELADLPEVSSLPGDRPRPPVPSYRGDAVDLRIDPESWAGIKAVAAEHNATASMVLQAVMAVALHRAGVGEDIALGTPIAGRVDQALDELVGFFVNSWVLRVGVDPALPFSELLERVRQKALDAYANQDVPFELLVERLNPTRSTSHHPLFQVALAFQNNVRPEIELDELDVEPLAADIRTARFDLEFDLREISSGDASALFDLKAVPAEGRGALMAAGTVAYATDLYDRSSIERLVSWFGRVVEAVVADPSTVVGEVGLLDRDEQELLLHKWSGAEVGAPMGLAPQLLAAAVAADPDAPAVVDGSRVLSYRELDEASNRLARALVEAGVGPERAVGVAMGRSAELVIAWWAVLKAGGVYVPVDPGHPAERIATVLDTVDAVCVLTCGVDLVDGTGGRLVIPLDLVDLSDHSADPVTDADRLAPLSLDDAAYVIFTSGSTGVPKGVAISHAGVLGVAAAHRELFGVGAGARVLMVAAPTFDASVFEWLWAVASGAALVVAPPDAYAGEALTEILSGQNVTAALITPTVLATLDPARVDGLGTLVTGGEACPAELVAAWAPGRRMFNAYGPTEVTIWATWSALAVGEPVRIGTPVPGTCALVLDSRLNPAPVGVVGELYVAGPVLARGYVGRPELTADRFVANPFGAPGSRLYRTGDLVRWTPAGSLEYLGRADAQIKLRGQRLELGEIENTLLACPQVTRAAAAVHRGSTGVDHLVGYIALEQTSTADHDAEVVDQWQDIYDELYDADMQVAEFGSDFRGWNSSYTDEPIPLDEMREWRSGAVDRILALKPQRVLEIGVGSGLVLSQVAPECVEYWGTDFSAPTIRKLQAAVAGQPWGERVHLLTRPAHVTEGLPEGQFDVVVINSVIQYFPSAGYLAEVIDKAMELLSPGGALFVGDVRNHSLQGAFQTGIALARSRAGTDTDEVRQRIQRATVGEHELLLSPEFFTSWAADHPAVGGIGVLVKRGEADNELTRYRYDVIVHKSPTQVCSLAGAPNWAWTDCAGLSGLHAELTAQRPQTVRVSAIPRAGVIADVVTEQALAAGLPLAEALDHADSVAASEDAVTPELLYGLGEAAGYHVAVTWGGQPGTLDAAFISAADGGAMPTLTDLYQPTTDSRLHGGYANDPHTNAKVSEVRQWLAEQLPEYMVPTQIMVLEEFPLTSSGKIDRKALPEPTFAATSFRSPQTDTEKIVAEVFTEVLGLGRAGLDDDFFALGGDSLIAIRVSARLQSALGRDVPVRYLFDAPTVGGLADYLDRHQDGIARPPLTARHRPESVPLSYAQQRLWFLEQLQGPSPIYNMAVALRLRGRLDADALGVALADVVARQESLRTIFGSVDGVPHQLVVDVDKADLGWRVVDAGGWSVSRLDEAISETARHSFDLSREIPIKATLFRVDTDEHVLAAVVHHIAADGWSVTPLVADLGAAYASRSAGQAPEWEPLPVQYADYTLWQQDWMGSVADPDSVISGQLTYWKDALAGLPEQLELPTDRPYPPVADYQGSSVAVEWPAELQQQIARVARQHNATSFMVVQTALAALLGQLSASTDVAVGIASAGRGEPALDNLVGFFVNTLVLRVDLSGDPTVSELLAQVRRRSLGAFEHQDVPFEVLVDQLNPTRSLTHHPLVQVMLTWQNLPWQHSDPAAGLALGEVQVTPLEAGTHSARMDLVFSLAERFSDTGTPAGISGMVEFRTDVFDAAGIETLIDRLVRVLVAMVADPDGLLSSVDVLDAADRARLDEVGHRGVLGGSVVESSIPALFAAQVAQAPDAVAVCFDRRSMSYRELDEASNRLARLLVSEGAGPGRSVGLLTGRSLDAIVAILGVLKSGAAYLPIDPAVPDARVEFMIADADPVAVIATAELAERLRGRDVPVVEIDDDPRIDAQPGTPLAVGPAADDLAHIIYTSGTTGVPKGVAVTHQNVTRLFDGMDVGIEMGPQQVWAQCSSLAFDYSVWEIWGALLHGGRLVVVPEQVTRSPEDLHALLVSEHVTVLSQTPSSVGMLAAEGLESAALMVAAEPCPAEVVDHWAPGRVMINGYGPTETTVYATISAPLVPGSNSVPIGVPVPGAALFVLDRWLRPVPPGVVGELYVAGRGVSAGYLGRAGLTGSRFVPCPFVAPGARMYRTGDLVSWGADGQLRYAGRADEQVKIRGYRIELGEVQTALADLDGVRQAVVITREDHPGDKRLVGYITGTADPAEVRAALAERLPAYMVPAAVVVLDALPLTVNGKLDKRALPVPEYIDVDRYRAPTTPTEEILAGIYAQVLGLERVGIDDSFFDLGGDSLSAMRLIAAVNAGLDADVGVRTLFDAPTIANLAPHIKAGSGGRQRLTPQQRPAVIPLSYAQQRLWFLEQLQGPSAIYNMAVALRLVGDLDADALGQSLADVVDRHESLRTMFGAVDGIPQQVVVPAGQAELGWQIVDATGWSADRLKEAAGAVAQHPFDLTHEIPLRAALFRIADDEHLLVAVVHHIAADGWSITPLVADLGSAYASRCAGQAPQWTPLPVQYADYTLWQQGWLGSESDPDSVIATQLAYWEQALAGLPERLELPTDRPYPPVADYQGSSVAIDWPAEVQQQVARVAREHNATSFMVVQAALATLLAQLSASSDVAVGIATAGRSDPALDELVGFFVNTLVLRLDLVGDPTVSDLLGQVRQRGLAAFDHQDVPFEVLVERLNPARSLTHHPLVQVMVSWQNFAADQASSLTLGNVQATPLDAESRTARMDLVFSLAEQFSDAGAPAGIGGVVEFRTDVFDAASVHRLVERLQRVLVAMTADTAQRLSSVDVLDAADRARLDEVGHRGVLGRPVVESSIPALFAAQVERAPGSEAVSFEGRTLSYRELDEASNRLAHMLIDRGARPGECVALLLERSAQSIVAILGVLKSGAAYLPIDPVVPDARIEFMLTDARPVAAVTTGGLAERLDGRGVPVVEVDDPRIDVQSATALPAPAPDDIAHIIYTSGTTGVPKGVAVTHQNVTRLFDGLDVGVAMGPRQVWAACSSLAFDYSVWEIWGALLFGGRLVVVPEQTTRSPRDLEALVAAERVTVLSQTPSAVGMLSPEKLASVSALMVAAEACPPDVVDRWAPGRVMINGYGPTETTVYATISAPLVAGASTVPIGVPVPGAALFVLDRLLRPVPLGVMGELYVAGRGVSAGYLRRAGLSASRFVPCPFGAPGARMYRTGDLVSWGPDGQLRYAGRADEQVKIRGYRIELGEVQTALADLDGVRQAVVIAREDRPGDKRLVGYITGTADPSVIRAQLSQRLPSYMVPAAVVVIDALPLTVNGKLDKRALPAPEYADTDHYRAPTTATEEILAGIYAQVLGLERVGVDDSFFDLGGDSLSAMRLLAAVNSHLDVDLAVRTLFDAPTIAQLALRLSAGSSGRQPLVPQQRPAVIPLSYAQQRLWFLNRFEGGVATYNMPIAFQINGAIDVDALGSALDDVITRHESLRTVFPDVDGVPSQKVIPAQEGMWRRGGPAVVQVAEDQEDAVLGELIALAGYRFDLATEIPIRAQIYEVGSSRYVVGIVLHHIAFDGWSMAPMVKDVGVAYAARTGGQAPAWSPLPVQYADYTLWQREHLGDLEDPDSRIAEQLAYWRQELAGLPEVVSLPTDRPRPPAPSYRGDGVNLRIDPQTWAGVKAVAAEHNVTTSMVLQAVMSVVMHRAGVGEDIALGTPIAGRNDQALQELVGFFVNTWVLRIGLNSQQRFSDVVEQVRQKALDAYTNQDVPFELLVEQLNPARSTSHHPLFQVALVFQNNVRPEVTLEGAGIEPMSMVTRTAKFDLDVDIREVPDERSGAPMAAGVLTYATDLFDRSTIERLVGWFGRVVEAVVADSSVVVGEVGLLDDDERNLVLHKWSGAGIDSPVGLAPDLLAAAVAADPDALALVDAPREFTYRELDAASNRLARVLIAAGVGPERAVGVAMGRSAELVIAWWAVLKAGGVYVPVDPGHPAERIATVLDTVDAVCVLTCGVDLVDGTGGRLVIPLDLVDLSDHSAEPITDADRLAPLSVDDAAYAIFTSGSTGVPKGVAISHAGVLGVAAAHRELFGVGAGARVLMVAAPTFDASVFEWLWAVASGAALVVAPPDSYAGEALTAVIEEQQVEAALITPTVVATLDRSRLGGLTTLVTGGEACPAELVAAWAPGRRMFNAYGPTEVTIWATWSALAAGEPVRIGAPVPGTCALVLDSRLNPAPVGVVGELYVAGPVLARGYVGRPELTADRFVANPFGAPGSRLYRTGDLVRWTAGGSLEYLGRADAQVKLRGQRLELGEIENTLLACPQVNRAAAAVYHHDAADHLVAYVALERASSADHDAEVVDQWQHVYDELYDADLEAVEFGSDFRGWNSSYTGDPIPLDQMREWRSGAVNRILALRPQRVLELGVGSGLVLSQVAPECVEYWGTDFSAPTIRKLESSVAGQPWGDRVRLRVQPADVADGLPDGYFDTIIINSVIQYFPNPAYLTEVIDNAVELLAPGGTLFIGDVRNHSLQGAFQTGIALARSGAGADSDEIRQRVQRAILGEPELLLAPEFFTTWAADHPSVGGIGIQVKRGEADNELTRYRYDVVIHKSAGPVRSLADVPVWDWADCAGLSGLHAELAAQRPPTVRVSAIPRAGVIADVIVEQALAAGRPLADALAQADIAATPADAVTPELLYRLGEAAGYDVAVTWGPQPGTVDAVFTAATNGADVPVLTDLYLPPGGSHERSTYANDPDTNSKVSEVRQWLTARLPEYMVPTQIVVLEELPLTSSGKIDRRALPEPVFAAVTFRSPQTPTEKTVAEVFAEVLGLDRVGLDDDFFALGGDSLIAIRVSARLQSALGKDVPVRYLFDTPTVGGLAACLDRQLSDAARPPLRVMPRPQTIPLSYAQQRLWFFDQLNGPSPVYNLAVGLRLSGDLDPIALGQALVDVVGRHESLRTLFTLADDMPQQLVVPPQSARTCWQVIDAIGWSGDRLAEEAGAVARHTFDLSAELPLRASLFRVAEDEHVLIAVVHHIAADGWSVTPLVADLGAAYASRCAGRAPEWSPLPVQYADYTLWQRSYLGDLADRDSRISGQLAYWEQALAGLPERLELPTDRPYPPVADYQGSSVAVEWPAELQQRIVRVAREQNATSSMVVQAALALLLSKLCATSDVALGISIAGRTDPALDDLVGFFVNTLVLRIDFAGDPTIGELLEQVRQRGLAAIEHQDVPFEVVVDRLNPTRSLTHHPLVQVMLSWQNLSWQHNADTAGGLALGNVRVTPLPAQTHTARTDLTFALGERWSETGEPAGIGGTVEFRTDVYDEASVVRLIDRLRRVLMAITAEAEAPS</sequence>
<dbReference type="Gene3D" id="3.40.50.12780">
    <property type="entry name" value="N-terminal domain of ligase-like"/>
    <property type="match status" value="2"/>
</dbReference>
<dbReference type="SUPFAM" id="SSF52777">
    <property type="entry name" value="CoA-dependent acyltransferases"/>
    <property type="match status" value="12"/>
</dbReference>
<dbReference type="Pfam" id="PF08242">
    <property type="entry name" value="Methyltransf_12"/>
    <property type="match status" value="2"/>
</dbReference>
<dbReference type="EMBL" id="JBKBDD010000013">
    <property type="protein sequence ID" value="MFN6547190.1"/>
    <property type="molecule type" value="Genomic_DNA"/>
</dbReference>
<dbReference type="PROSITE" id="PS50075">
    <property type="entry name" value="CARRIER"/>
    <property type="match status" value="5"/>
</dbReference>
<dbReference type="Proteomes" id="UP001635816">
    <property type="component" value="Unassembled WGS sequence"/>
</dbReference>
<dbReference type="Gene3D" id="3.40.50.150">
    <property type="entry name" value="Vaccinia Virus protein VP39"/>
    <property type="match status" value="2"/>
</dbReference>
<dbReference type="InterPro" id="IPR001242">
    <property type="entry name" value="Condensation_dom"/>
</dbReference>
<feature type="domain" description="Carrier" evidence="5">
    <location>
        <begin position="949"/>
        <end position="1024"/>
    </location>
</feature>
<organism evidence="6 7">
    <name type="scientific">Mycolicibacterium nivoides</name>
    <dbReference type="NCBI Taxonomy" id="2487344"/>
    <lineage>
        <taxon>Bacteria</taxon>
        <taxon>Bacillati</taxon>
        <taxon>Actinomycetota</taxon>
        <taxon>Actinomycetes</taxon>
        <taxon>Mycobacteriales</taxon>
        <taxon>Mycobacteriaceae</taxon>
        <taxon>Mycolicibacterium</taxon>
    </lineage>
</organism>
<dbReference type="RefSeq" id="WP_409544999.1">
    <property type="nucleotide sequence ID" value="NZ_JBKBDD010000013.1"/>
</dbReference>
<accession>A0ABW9LH85</accession>
<dbReference type="SUPFAM" id="SSF47336">
    <property type="entry name" value="ACP-like"/>
    <property type="match status" value="5"/>
</dbReference>
<dbReference type="InterPro" id="IPR025110">
    <property type="entry name" value="AMP-bd_C"/>
</dbReference>
<reference evidence="6 7" key="1">
    <citation type="submission" date="2024-12" db="EMBL/GenBank/DDBJ databases">
        <title>The coexistence of Mycolicibacterium septicum and Mycolicibacterium nivoides in clinical samples.</title>
        <authorList>
            <person name="Wang C."/>
            <person name="Feng Y."/>
            <person name="Zong Z."/>
        </authorList>
    </citation>
    <scope>NUCLEOTIDE SEQUENCE [LARGE SCALE GENOMIC DNA]</scope>
    <source>
        <strain evidence="6 7">120309</strain>
    </source>
</reference>
<dbReference type="SMART" id="SM01294">
    <property type="entry name" value="PKS_PP_betabranch"/>
    <property type="match status" value="1"/>
</dbReference>
<dbReference type="InterPro" id="IPR000873">
    <property type="entry name" value="AMP-dep_synth/lig_dom"/>
</dbReference>
<evidence type="ECO:0000313" key="7">
    <source>
        <dbReference type="Proteomes" id="UP001635816"/>
    </source>
</evidence>
<dbReference type="InterPro" id="IPR023213">
    <property type="entry name" value="CAT-like_dom_sf"/>
</dbReference>
<protein>
    <submittedName>
        <fullName evidence="6">Amino acid adenylation domain-containing protein</fullName>
    </submittedName>
</protein>
<dbReference type="Pfam" id="PF00668">
    <property type="entry name" value="Condensation"/>
    <property type="match status" value="6"/>
</dbReference>
<dbReference type="InterPro" id="IPR042099">
    <property type="entry name" value="ANL_N_sf"/>
</dbReference>
<evidence type="ECO:0000259" key="5">
    <source>
        <dbReference type="PROSITE" id="PS50075"/>
    </source>
</evidence>
<evidence type="ECO:0000256" key="3">
    <source>
        <dbReference type="ARBA" id="ARBA00022553"/>
    </source>
</evidence>
<dbReference type="InterPro" id="IPR009081">
    <property type="entry name" value="PP-bd_ACP"/>
</dbReference>
<dbReference type="InterPro" id="IPR013217">
    <property type="entry name" value="Methyltransf_12"/>
</dbReference>